<feature type="active site" description="Proton donor/acceptor" evidence="7">
    <location>
        <position position="407"/>
    </location>
</feature>
<comment type="caution">
    <text evidence="10">The sequence shown here is derived from an EMBL/GenBank/DDBJ whole genome shotgun (WGS) entry which is preliminary data.</text>
</comment>
<dbReference type="InterPro" id="IPR005490">
    <property type="entry name" value="LD_TPept_cat_dom"/>
</dbReference>
<name>A0ABU0YSM3_9PROT</name>
<evidence type="ECO:0000313" key="11">
    <source>
        <dbReference type="Proteomes" id="UP001230156"/>
    </source>
</evidence>
<proteinExistence type="inferred from homology"/>
<dbReference type="Pfam" id="PF03734">
    <property type="entry name" value="YkuD"/>
    <property type="match status" value="1"/>
</dbReference>
<evidence type="ECO:0000256" key="1">
    <source>
        <dbReference type="ARBA" id="ARBA00004752"/>
    </source>
</evidence>
<keyword evidence="4 7" id="KW-0133">Cell shape</keyword>
<evidence type="ECO:0000256" key="5">
    <source>
        <dbReference type="ARBA" id="ARBA00022984"/>
    </source>
</evidence>
<evidence type="ECO:0000256" key="4">
    <source>
        <dbReference type="ARBA" id="ARBA00022960"/>
    </source>
</evidence>
<keyword evidence="8" id="KW-0732">Signal</keyword>
<feature type="chain" id="PRO_5046235124" evidence="8">
    <location>
        <begin position="22"/>
        <end position="530"/>
    </location>
</feature>
<dbReference type="PANTHER" id="PTHR41533:SF1">
    <property type="entry name" value="L,D-TRANSPEPTIDASE YCBB-RELATED"/>
    <property type="match status" value="1"/>
</dbReference>
<dbReference type="InterPro" id="IPR002477">
    <property type="entry name" value="Peptidoglycan-bd-like"/>
</dbReference>
<dbReference type="EMBL" id="JAUYVI010000007">
    <property type="protein sequence ID" value="MDQ7250714.1"/>
    <property type="molecule type" value="Genomic_DNA"/>
</dbReference>
<dbReference type="SUPFAM" id="SSF141523">
    <property type="entry name" value="L,D-transpeptidase catalytic domain-like"/>
    <property type="match status" value="1"/>
</dbReference>
<dbReference type="PANTHER" id="PTHR41533">
    <property type="entry name" value="L,D-TRANSPEPTIDASE HI_1667-RELATED"/>
    <property type="match status" value="1"/>
</dbReference>
<evidence type="ECO:0000256" key="7">
    <source>
        <dbReference type="PROSITE-ProRule" id="PRU01373"/>
    </source>
</evidence>
<dbReference type="InterPro" id="IPR052905">
    <property type="entry name" value="LD-transpeptidase_YkuD-like"/>
</dbReference>
<dbReference type="CDD" id="cd16913">
    <property type="entry name" value="YkuD_like"/>
    <property type="match status" value="1"/>
</dbReference>
<accession>A0ABU0YSM3</accession>
<comment type="pathway">
    <text evidence="1 7">Cell wall biogenesis; peptidoglycan biosynthesis.</text>
</comment>
<dbReference type="InterPro" id="IPR036365">
    <property type="entry name" value="PGBD-like_sf"/>
</dbReference>
<feature type="active site" description="Nucleophile" evidence="7">
    <location>
        <position position="426"/>
    </location>
</feature>
<dbReference type="Gene3D" id="2.40.440.10">
    <property type="entry name" value="L,D-transpeptidase catalytic domain-like"/>
    <property type="match status" value="1"/>
</dbReference>
<feature type="domain" description="L,D-TPase catalytic" evidence="9">
    <location>
        <begin position="297"/>
        <end position="454"/>
    </location>
</feature>
<evidence type="ECO:0000313" key="10">
    <source>
        <dbReference type="EMBL" id="MDQ7250714.1"/>
    </source>
</evidence>
<dbReference type="Gene3D" id="1.10.101.10">
    <property type="entry name" value="PGBD-like superfamily/PGBD"/>
    <property type="match status" value="1"/>
</dbReference>
<reference evidence="11" key="1">
    <citation type="submission" date="2023-08" db="EMBL/GenBank/DDBJ databases">
        <title>Rhodospirillaceae gen. nov., a novel taxon isolated from the Yangtze River Yuezi River estuary sludge.</title>
        <authorList>
            <person name="Ruan L."/>
        </authorList>
    </citation>
    <scope>NUCLEOTIDE SEQUENCE [LARGE SCALE GENOMIC DNA]</scope>
    <source>
        <strain evidence="11">R-7</strain>
    </source>
</reference>
<evidence type="ECO:0000259" key="9">
    <source>
        <dbReference type="PROSITE" id="PS52029"/>
    </source>
</evidence>
<evidence type="ECO:0000256" key="6">
    <source>
        <dbReference type="ARBA" id="ARBA00023316"/>
    </source>
</evidence>
<keyword evidence="5 7" id="KW-0573">Peptidoglycan synthesis</keyword>
<keyword evidence="3" id="KW-0808">Transferase</keyword>
<dbReference type="SUPFAM" id="SSF47090">
    <property type="entry name" value="PGBD-like"/>
    <property type="match status" value="1"/>
</dbReference>
<dbReference type="Pfam" id="PF01471">
    <property type="entry name" value="PG_binding_1"/>
    <property type="match status" value="1"/>
</dbReference>
<keyword evidence="6 7" id="KW-0961">Cell wall biogenesis/degradation</keyword>
<dbReference type="Proteomes" id="UP001230156">
    <property type="component" value="Unassembled WGS sequence"/>
</dbReference>
<evidence type="ECO:0000256" key="3">
    <source>
        <dbReference type="ARBA" id="ARBA00022679"/>
    </source>
</evidence>
<dbReference type="PROSITE" id="PS52029">
    <property type="entry name" value="LD_TPASE"/>
    <property type="match status" value="1"/>
</dbReference>
<protein>
    <submittedName>
        <fullName evidence="10">L,D-transpeptidase family protein</fullName>
    </submittedName>
</protein>
<dbReference type="InterPro" id="IPR038063">
    <property type="entry name" value="Transpep_catalytic_dom"/>
</dbReference>
<feature type="signal peptide" evidence="8">
    <location>
        <begin position="1"/>
        <end position="21"/>
    </location>
</feature>
<gene>
    <name evidence="10" type="ORF">Q8A70_23700</name>
</gene>
<sequence>MAGAVLVLVMSLLVTPLTAAAQSSSAVPNDVAETAAVTAALQRILSAGAPPVPDIVAALGTEPLDGLGKFYAQRRNAPLWVSDTGPMPEAGFVLDRTPEALPASLRPLLTAAATRRHATDPGALAELDLLTSAIYGAAAVGPQDPTATQGAGRALFQLDGAADRLTLLRDALPVDPGFWRLRDAFSAYRALAAAGGWGSVPDGPKLDLGAAGPRVDALRRRLAATGDLASAAPTTSAYDDVLRQAVQHFQARHGLETDGVTGEKTLAALNVPVERRLGVMAANLIRLQRQHRNWGQRYIAVNIAAAAYRLVVDGRVVFERPAVVGKPSWPTPMLDSVIDRVEFHPYWRIPMNIAEQEVWPKQDADPGYFARQGIHAVNSQLIQDPGPANPLGIVKFLFDNPYSVYLHDTTAPGLFARAYRFSSHGCIRVSDAGDLARQLLASDPQWPAERVDAALQTGGNQGVTLREPIPVHIVYDTAWADDNGMVEFRADVYHRDVVPAVAPAPIAPDTAAPGAPGPLADATPLAGCNS</sequence>
<comment type="similarity">
    <text evidence="2">Belongs to the YkuD family.</text>
</comment>
<keyword evidence="11" id="KW-1185">Reference proteome</keyword>
<dbReference type="InterPro" id="IPR036366">
    <property type="entry name" value="PGBDSf"/>
</dbReference>
<organism evidence="10 11">
    <name type="scientific">Dongia sedimenti</name>
    <dbReference type="NCBI Taxonomy" id="3064282"/>
    <lineage>
        <taxon>Bacteria</taxon>
        <taxon>Pseudomonadati</taxon>
        <taxon>Pseudomonadota</taxon>
        <taxon>Alphaproteobacteria</taxon>
        <taxon>Rhodospirillales</taxon>
        <taxon>Dongiaceae</taxon>
        <taxon>Dongia</taxon>
    </lineage>
</organism>
<evidence type="ECO:0000256" key="8">
    <source>
        <dbReference type="SAM" id="SignalP"/>
    </source>
</evidence>
<evidence type="ECO:0000256" key="2">
    <source>
        <dbReference type="ARBA" id="ARBA00005992"/>
    </source>
</evidence>
<dbReference type="RefSeq" id="WP_379960360.1">
    <property type="nucleotide sequence ID" value="NZ_JAUYVI010000007.1"/>
</dbReference>